<gene>
    <name evidence="16" type="ORF">FHS99_002164</name>
</gene>
<feature type="domain" description="PAS" evidence="14">
    <location>
        <begin position="634"/>
        <end position="704"/>
    </location>
</feature>
<evidence type="ECO:0000256" key="1">
    <source>
        <dbReference type="ARBA" id="ARBA00000085"/>
    </source>
</evidence>
<evidence type="ECO:0000256" key="8">
    <source>
        <dbReference type="ARBA" id="ARBA00022679"/>
    </source>
</evidence>
<keyword evidence="5" id="KW-0716">Sensory transduction</keyword>
<feature type="domain" description="PAS" evidence="14">
    <location>
        <begin position="169"/>
        <end position="239"/>
    </location>
</feature>
<dbReference type="CDD" id="cd00130">
    <property type="entry name" value="PAS"/>
    <property type="match status" value="2"/>
</dbReference>
<proteinExistence type="predicted"/>
<dbReference type="InterPro" id="IPR036890">
    <property type="entry name" value="HATPase_C_sf"/>
</dbReference>
<dbReference type="GO" id="GO:0009881">
    <property type="term" value="F:photoreceptor activity"/>
    <property type="evidence" value="ECO:0007669"/>
    <property type="project" value="UniProtKB-KW"/>
</dbReference>
<dbReference type="SMART" id="SM00911">
    <property type="entry name" value="HWE_HK"/>
    <property type="match status" value="1"/>
</dbReference>
<organism evidence="16 17">
    <name type="scientific">Sphingomonas prati</name>
    <dbReference type="NCBI Taxonomy" id="1843237"/>
    <lineage>
        <taxon>Bacteria</taxon>
        <taxon>Pseudomonadati</taxon>
        <taxon>Pseudomonadota</taxon>
        <taxon>Alphaproteobacteria</taxon>
        <taxon>Sphingomonadales</taxon>
        <taxon>Sphingomonadaceae</taxon>
        <taxon>Sphingomonas</taxon>
    </lineage>
</organism>
<dbReference type="Pfam" id="PF08447">
    <property type="entry name" value="PAS_3"/>
    <property type="match status" value="2"/>
</dbReference>
<accession>A0A7W9BU34</accession>
<keyword evidence="12" id="KW-0157">Chromophore</keyword>
<dbReference type="Pfam" id="PF01590">
    <property type="entry name" value="GAF"/>
    <property type="match status" value="2"/>
</dbReference>
<keyword evidence="8" id="KW-0808">Transferase</keyword>
<dbReference type="InterPro" id="IPR003018">
    <property type="entry name" value="GAF"/>
</dbReference>
<keyword evidence="11" id="KW-0067">ATP-binding</keyword>
<dbReference type="SUPFAM" id="SSF55781">
    <property type="entry name" value="GAF domain-like"/>
    <property type="match status" value="2"/>
</dbReference>
<dbReference type="EMBL" id="JACIJR010000005">
    <property type="protein sequence ID" value="MBB5729668.1"/>
    <property type="molecule type" value="Genomic_DNA"/>
</dbReference>
<dbReference type="InterPro" id="IPR013655">
    <property type="entry name" value="PAS_fold_3"/>
</dbReference>
<keyword evidence="17" id="KW-1185">Reference proteome</keyword>
<feature type="domain" description="PAC" evidence="15">
    <location>
        <begin position="706"/>
        <end position="758"/>
    </location>
</feature>
<dbReference type="InterPro" id="IPR001610">
    <property type="entry name" value="PAC"/>
</dbReference>
<evidence type="ECO:0000256" key="4">
    <source>
        <dbReference type="ARBA" id="ARBA00022553"/>
    </source>
</evidence>
<dbReference type="SMART" id="SM00065">
    <property type="entry name" value="GAF"/>
    <property type="match status" value="2"/>
</dbReference>
<dbReference type="Proteomes" id="UP000546701">
    <property type="component" value="Unassembled WGS sequence"/>
</dbReference>
<dbReference type="EC" id="2.7.13.3" evidence="2"/>
<dbReference type="InterPro" id="IPR000014">
    <property type="entry name" value="PAS"/>
</dbReference>
<evidence type="ECO:0000259" key="15">
    <source>
        <dbReference type="PROSITE" id="PS50113"/>
    </source>
</evidence>
<dbReference type="InterPro" id="IPR000700">
    <property type="entry name" value="PAS-assoc_C"/>
</dbReference>
<name>A0A7W9BU34_9SPHN</name>
<protein>
    <recommendedName>
        <fullName evidence="2">histidine kinase</fullName>
        <ecNumber evidence="2">2.7.13.3</ecNumber>
    </recommendedName>
</protein>
<dbReference type="InterPro" id="IPR029016">
    <property type="entry name" value="GAF-like_dom_sf"/>
</dbReference>
<keyword evidence="3" id="KW-0600">Photoreceptor protein</keyword>
<dbReference type="InterPro" id="IPR035965">
    <property type="entry name" value="PAS-like_dom_sf"/>
</dbReference>
<evidence type="ECO:0000256" key="9">
    <source>
        <dbReference type="ARBA" id="ARBA00022741"/>
    </source>
</evidence>
<dbReference type="OrthoDB" id="9760752at2"/>
<keyword evidence="7" id="KW-0288">FMN</keyword>
<dbReference type="Gene3D" id="3.30.450.40">
    <property type="match status" value="2"/>
</dbReference>
<comment type="caution">
    <text evidence="16">The sequence shown here is derived from an EMBL/GenBank/DDBJ whole genome shotgun (WGS) entry which is preliminary data.</text>
</comment>
<evidence type="ECO:0000256" key="2">
    <source>
        <dbReference type="ARBA" id="ARBA00012438"/>
    </source>
</evidence>
<dbReference type="Pfam" id="PF07536">
    <property type="entry name" value="HWE_HK"/>
    <property type="match status" value="1"/>
</dbReference>
<evidence type="ECO:0000256" key="13">
    <source>
        <dbReference type="ARBA" id="ARBA00023170"/>
    </source>
</evidence>
<dbReference type="NCBIfam" id="TIGR00229">
    <property type="entry name" value="sensory_box"/>
    <property type="match status" value="2"/>
</dbReference>
<dbReference type="GO" id="GO:0004673">
    <property type="term" value="F:protein histidine kinase activity"/>
    <property type="evidence" value="ECO:0007669"/>
    <property type="project" value="UniProtKB-EC"/>
</dbReference>
<reference evidence="16 17" key="1">
    <citation type="submission" date="2020-08" db="EMBL/GenBank/DDBJ databases">
        <title>Genomic Encyclopedia of Type Strains, Phase IV (KMG-IV): sequencing the most valuable type-strain genomes for metagenomic binning, comparative biology and taxonomic classification.</title>
        <authorList>
            <person name="Goeker M."/>
        </authorList>
    </citation>
    <scope>NUCLEOTIDE SEQUENCE [LARGE SCALE GENOMIC DNA]</scope>
    <source>
        <strain evidence="16 17">DSM 103336</strain>
    </source>
</reference>
<dbReference type="SUPFAM" id="SSF55785">
    <property type="entry name" value="PYP-like sensor domain (PAS domain)"/>
    <property type="match status" value="3"/>
</dbReference>
<evidence type="ECO:0000256" key="11">
    <source>
        <dbReference type="ARBA" id="ARBA00022840"/>
    </source>
</evidence>
<dbReference type="PROSITE" id="PS50113">
    <property type="entry name" value="PAC"/>
    <property type="match status" value="2"/>
</dbReference>
<evidence type="ECO:0000259" key="14">
    <source>
        <dbReference type="PROSITE" id="PS50112"/>
    </source>
</evidence>
<dbReference type="Gene3D" id="3.30.565.10">
    <property type="entry name" value="Histidine kinase-like ATPase, C-terminal domain"/>
    <property type="match status" value="1"/>
</dbReference>
<dbReference type="PROSITE" id="PS50112">
    <property type="entry name" value="PAS"/>
    <property type="match status" value="2"/>
</dbReference>
<comment type="catalytic activity">
    <reaction evidence="1">
        <text>ATP + protein L-histidine = ADP + protein N-phospho-L-histidine.</text>
        <dbReference type="EC" id="2.7.13.3"/>
    </reaction>
</comment>
<evidence type="ECO:0000256" key="5">
    <source>
        <dbReference type="ARBA" id="ARBA00022606"/>
    </source>
</evidence>
<evidence type="ECO:0000256" key="3">
    <source>
        <dbReference type="ARBA" id="ARBA00022543"/>
    </source>
</evidence>
<dbReference type="PANTHER" id="PTHR43304:SF1">
    <property type="entry name" value="PAC DOMAIN-CONTAINING PROTEIN"/>
    <property type="match status" value="1"/>
</dbReference>
<dbReference type="InterPro" id="IPR011102">
    <property type="entry name" value="Sig_transdc_His_kinase_HWE"/>
</dbReference>
<sequence>MDKRLAMTQWPFGESEMAARIRAHDWAPTPLGAIAGWPQVLRTAVDIMLAMPSPATILWGPQHVQLYNDAYITIARDRHPLLLGRPVADGWPDAHDTVIARLLESARTGRATQLTAFPVPLHGPDGVEERVFDTDWVPIHDEFGAVAGTLQTLAEATDRLKAQTAMRESEARHRLLIGSWAQAVWETDPNGVVIADSPSWRAYTGQTLQEWLGYGWLDAIHPDDRPYAERQWREATAAHGLVDAEFRLRDANGGWGWTNVRAAPVLDAQGNIEKWAGMNINIDARRRAEAVLRESEQRQSFLLKLSDALAPLADPIQIQAEAARVLGEQVEADRVAYYETDGDDYLIEKDWGRSGASLAGRHSIKSFGDDLVEKHRQGQTTVVVADIADAHSEAQQRSFAEIGVRAYVGITLVKDGRFVGGLTLHSILPRAWTPDEVKMARETAERTWAATERARAEEALRKSEERQTFQLTLSDALASLADPQAIQAEAARLLAGQLGVSRCYFNEFDDGSTHATVLGDFHDDGLPSMVGVHDLSGEQGFLDLMCSESMLDMPDLTSAEQFSAQARSAYGALGIRAALGTPLLRNGRLAAVLLVADTRVRQWTNGDRELLRGAAERTWAAIQRARAEAALGESEDRQRALIEGVPQFVWRAGDPGQWTWCSPQWTRFTGQAEQDSRGWGWLEPLHPDDRGRAREAWAHAIERGILEVDYRICEQQGVYRWFQTRATPIRDASGTITEWLGTSTDIDDLRGLQERQRILVGELQHRTRNLMGVTRSIADKTMRQSATMEEFQRDFSARLDALARVQSLLSRVDNQYRVTFDELICAELAAHGVAGGDEGRVILRGIRGIPLRSGMVQMLALALHELATNAVKYGALRERNGRLEIGWRTLQIDGLPDRLEIIWEEHGVIMPPDGMATKRTGQGRELIERALPYQLDAETRYDVGPDGIKCQMIIPVSGALHD</sequence>
<evidence type="ECO:0000256" key="12">
    <source>
        <dbReference type="ARBA" id="ARBA00022991"/>
    </source>
</evidence>
<dbReference type="InterPro" id="IPR052162">
    <property type="entry name" value="Sensor_kinase/Photoreceptor"/>
</dbReference>
<keyword evidence="4" id="KW-0597">Phosphoprotein</keyword>
<feature type="domain" description="PAC" evidence="15">
    <location>
        <begin position="242"/>
        <end position="294"/>
    </location>
</feature>
<dbReference type="GO" id="GO:0005524">
    <property type="term" value="F:ATP binding"/>
    <property type="evidence" value="ECO:0007669"/>
    <property type="project" value="UniProtKB-KW"/>
</dbReference>
<evidence type="ECO:0000313" key="17">
    <source>
        <dbReference type="Proteomes" id="UP000546701"/>
    </source>
</evidence>
<dbReference type="PANTHER" id="PTHR43304">
    <property type="entry name" value="PHYTOCHROME-LIKE PROTEIN CPH1"/>
    <property type="match status" value="1"/>
</dbReference>
<dbReference type="RefSeq" id="WP_157176149.1">
    <property type="nucleotide sequence ID" value="NZ_BMJP01000003.1"/>
</dbReference>
<evidence type="ECO:0000256" key="7">
    <source>
        <dbReference type="ARBA" id="ARBA00022643"/>
    </source>
</evidence>
<dbReference type="FunFam" id="3.30.450.20:FF:000099">
    <property type="entry name" value="Sensory box sensor histidine kinase"/>
    <property type="match status" value="1"/>
</dbReference>
<keyword evidence="6" id="KW-0285">Flavoprotein</keyword>
<evidence type="ECO:0000256" key="10">
    <source>
        <dbReference type="ARBA" id="ARBA00022777"/>
    </source>
</evidence>
<keyword evidence="10" id="KW-0418">Kinase</keyword>
<dbReference type="AlphaFoldDB" id="A0A7W9BU34"/>
<keyword evidence="9" id="KW-0547">Nucleotide-binding</keyword>
<evidence type="ECO:0000256" key="6">
    <source>
        <dbReference type="ARBA" id="ARBA00022630"/>
    </source>
</evidence>
<dbReference type="Gene3D" id="3.30.450.20">
    <property type="entry name" value="PAS domain"/>
    <property type="match status" value="3"/>
</dbReference>
<keyword evidence="13" id="KW-0675">Receptor</keyword>
<evidence type="ECO:0000313" key="16">
    <source>
        <dbReference type="EMBL" id="MBB5729668.1"/>
    </source>
</evidence>
<dbReference type="SMART" id="SM00086">
    <property type="entry name" value="PAC"/>
    <property type="match status" value="3"/>
</dbReference>
<dbReference type="SMART" id="SM00091">
    <property type="entry name" value="PAS"/>
    <property type="match status" value="2"/>
</dbReference>